<dbReference type="GO" id="GO:0008016">
    <property type="term" value="P:regulation of heart contraction"/>
    <property type="evidence" value="ECO:0007669"/>
    <property type="project" value="Ensembl"/>
</dbReference>
<dbReference type="EMBL" id="AFYH01221343">
    <property type="status" value="NOT_ANNOTATED_CDS"/>
    <property type="molecule type" value="Genomic_DNA"/>
</dbReference>
<dbReference type="EMBL" id="AFYH01221351">
    <property type="status" value="NOT_ANNOTATED_CDS"/>
    <property type="molecule type" value="Genomic_DNA"/>
</dbReference>
<dbReference type="InterPro" id="IPR001245">
    <property type="entry name" value="Ser-Thr/Tyr_kinase_cat_dom"/>
</dbReference>
<comment type="subcellular location">
    <subcellularLocation>
        <location evidence="1">Cell projection</location>
        <location evidence="1">Lamellipodium</location>
    </subcellularLocation>
    <subcellularLocation>
        <location evidence="2">Cytoplasm</location>
        <location evidence="2">Cell cortex</location>
    </subcellularLocation>
</comment>
<dbReference type="GO" id="GO:0001568">
    <property type="term" value="P:blood vessel development"/>
    <property type="evidence" value="ECO:0007669"/>
    <property type="project" value="Ensembl"/>
</dbReference>
<dbReference type="Pfam" id="PF07714">
    <property type="entry name" value="PK_Tyr_Ser-Thr"/>
    <property type="match status" value="1"/>
</dbReference>
<dbReference type="GO" id="GO:0060047">
    <property type="term" value="P:heart contraction"/>
    <property type="evidence" value="ECO:0007669"/>
    <property type="project" value="Ensembl"/>
</dbReference>
<accession>H3AAX1</accession>
<dbReference type="PROSITE" id="PS50088">
    <property type="entry name" value="ANK_REPEAT"/>
    <property type="match status" value="3"/>
</dbReference>
<name>H3AAX1_LATCH</name>
<dbReference type="InterPro" id="IPR051681">
    <property type="entry name" value="Ser/Thr_Kinases-Pseudokinases"/>
</dbReference>
<dbReference type="EMBL" id="AFYH01221345">
    <property type="status" value="NOT_ANNOTATED_CDS"/>
    <property type="molecule type" value="Genomic_DNA"/>
</dbReference>
<dbReference type="GO" id="GO:0001725">
    <property type="term" value="C:stress fiber"/>
    <property type="evidence" value="ECO:0007669"/>
    <property type="project" value="TreeGrafter"/>
</dbReference>
<dbReference type="Bgee" id="ENSLACG00000006027">
    <property type="expression patterns" value="Expressed in pectoral fin and 4 other cell types or tissues"/>
</dbReference>
<reference evidence="11" key="2">
    <citation type="submission" date="2025-08" db="UniProtKB">
        <authorList>
            <consortium name="Ensembl"/>
        </authorList>
    </citation>
    <scope>IDENTIFICATION</scope>
</reference>
<dbReference type="Ensembl" id="ENSLACT00000006849.1">
    <property type="protein sequence ID" value="ENSLACP00000006792.1"/>
    <property type="gene ID" value="ENSLACG00000006027.1"/>
</dbReference>
<dbReference type="InterPro" id="IPR011009">
    <property type="entry name" value="Kinase-like_dom_sf"/>
</dbReference>
<dbReference type="SMART" id="SM00248">
    <property type="entry name" value="ANK"/>
    <property type="match status" value="3"/>
</dbReference>
<dbReference type="PROSITE" id="PS50011">
    <property type="entry name" value="PROTEIN_KINASE_DOM"/>
    <property type="match status" value="1"/>
</dbReference>
<dbReference type="FunFam" id="1.25.40.20:FF:000050">
    <property type="entry name" value="integrin-linked protein kinase"/>
    <property type="match status" value="1"/>
</dbReference>
<evidence type="ECO:0000256" key="2">
    <source>
        <dbReference type="ARBA" id="ARBA00004544"/>
    </source>
</evidence>
<sequence>DDHGFSPLHWACREGRTNIVDMLIMRGARINVMNRGDDTPLHLAASHGHRDIVQKLIQFKADVNAVNEHGNTPLHYACFWGQEEVAEDLLMNGGLVSICNKYGETPLDKAKLHLRDILKDRAEKLGQSLTKVPYKDTFWKGTTRTRPRNGTLNKHAGIDFKQLSLSHKLNENQSGEVLWRGTYVSRALERGCMPSGYNPSLQEEFPKLRIFSHPNVLPVLGACQSPPAPHPIIITHWMPYGSLYNVLHEGTNFVVDQMQAVKFALDIARGMAFLHTLEPLIPRHYLNSRSIMIDEDMTARISMADVKFSFQCPGRMYAPAWVAPEALQKKPEEINRRSSDMWSFAVLLWELVTREVPFADLSNMEIGMKVALEGLRPTIPPGISPHICKLMKICMNEDPAKRPKFDMIVPILEKMQD</sequence>
<dbReference type="eggNOG" id="KOG0195">
    <property type="taxonomic scope" value="Eukaryota"/>
</dbReference>
<dbReference type="STRING" id="7897.ENSLACP00000006792"/>
<evidence type="ECO:0000313" key="11">
    <source>
        <dbReference type="Ensembl" id="ENSLACP00000006792.1"/>
    </source>
</evidence>
<dbReference type="GO" id="GO:0007229">
    <property type="term" value="P:integrin-mediated signaling pathway"/>
    <property type="evidence" value="ECO:0007669"/>
    <property type="project" value="TreeGrafter"/>
</dbReference>
<dbReference type="OMA" id="CREGNAM"/>
<comment type="similarity">
    <text evidence="3">Belongs to the protein kinase superfamily. TKL Ser/Thr protein kinase family.</text>
</comment>
<gene>
    <name evidence="11" type="primary">ILK</name>
</gene>
<evidence type="ECO:0000313" key="12">
    <source>
        <dbReference type="Proteomes" id="UP000008672"/>
    </source>
</evidence>
<evidence type="ECO:0000259" key="10">
    <source>
        <dbReference type="PROSITE" id="PS50011"/>
    </source>
</evidence>
<dbReference type="GO" id="GO:0035989">
    <property type="term" value="P:tendon development"/>
    <property type="evidence" value="ECO:0007669"/>
    <property type="project" value="Ensembl"/>
</dbReference>
<dbReference type="GO" id="GO:0005938">
    <property type="term" value="C:cell cortex"/>
    <property type="evidence" value="ECO:0007669"/>
    <property type="project" value="UniProtKB-SubCell"/>
</dbReference>
<feature type="repeat" description="ANK" evidence="9">
    <location>
        <begin position="69"/>
        <end position="101"/>
    </location>
</feature>
<dbReference type="GO" id="GO:0005524">
    <property type="term" value="F:ATP binding"/>
    <property type="evidence" value="ECO:0007669"/>
    <property type="project" value="InterPro"/>
</dbReference>
<dbReference type="EMBL" id="AFYH01221342">
    <property type="status" value="NOT_ANNOTATED_CDS"/>
    <property type="molecule type" value="Genomic_DNA"/>
</dbReference>
<dbReference type="EMBL" id="AFYH01221346">
    <property type="status" value="NOT_ANNOTATED_CDS"/>
    <property type="molecule type" value="Genomic_DNA"/>
</dbReference>
<evidence type="ECO:0000256" key="1">
    <source>
        <dbReference type="ARBA" id="ARBA00004510"/>
    </source>
</evidence>
<dbReference type="FunCoup" id="H3AAX1">
    <property type="interactions" value="1681"/>
</dbReference>
<dbReference type="GO" id="GO:0042383">
    <property type="term" value="C:sarcolemma"/>
    <property type="evidence" value="ECO:0007669"/>
    <property type="project" value="Ensembl"/>
</dbReference>
<dbReference type="InterPro" id="IPR000719">
    <property type="entry name" value="Prot_kinase_dom"/>
</dbReference>
<dbReference type="SUPFAM" id="SSF48403">
    <property type="entry name" value="Ankyrin repeat"/>
    <property type="match status" value="1"/>
</dbReference>
<dbReference type="GO" id="GO:0016203">
    <property type="term" value="P:muscle attachment"/>
    <property type="evidence" value="ECO:0007669"/>
    <property type="project" value="Ensembl"/>
</dbReference>
<dbReference type="GO" id="GO:0030018">
    <property type="term" value="C:Z disc"/>
    <property type="evidence" value="ECO:0007669"/>
    <property type="project" value="Ensembl"/>
</dbReference>
<evidence type="ECO:0000256" key="7">
    <source>
        <dbReference type="ARBA" id="ARBA00049752"/>
    </source>
</evidence>
<keyword evidence="9" id="KW-0040">ANK repeat</keyword>
<dbReference type="AlphaFoldDB" id="H3AAX1"/>
<evidence type="ECO:0000256" key="4">
    <source>
        <dbReference type="ARBA" id="ARBA00029809"/>
    </source>
</evidence>
<dbReference type="FunFam" id="1.10.510.10:FF:000187">
    <property type="entry name" value="integrin-linked protein kinase"/>
    <property type="match status" value="1"/>
</dbReference>
<dbReference type="PROSITE" id="PS50297">
    <property type="entry name" value="ANK_REP_REGION"/>
    <property type="match status" value="3"/>
</dbReference>
<feature type="domain" description="Protein kinase" evidence="10">
    <location>
        <begin position="163"/>
        <end position="412"/>
    </location>
</feature>
<dbReference type="GO" id="GO:0003211">
    <property type="term" value="P:cardiac ventricle formation"/>
    <property type="evidence" value="ECO:0007669"/>
    <property type="project" value="Ensembl"/>
</dbReference>
<dbReference type="EMBL" id="AFYH01221348">
    <property type="status" value="NOT_ANNOTATED_CDS"/>
    <property type="molecule type" value="Genomic_DNA"/>
</dbReference>
<dbReference type="SUPFAM" id="SSF56112">
    <property type="entry name" value="Protein kinase-like (PK-like)"/>
    <property type="match status" value="1"/>
</dbReference>
<protein>
    <recommendedName>
        <fullName evidence="7">Scaffold protein ILK</fullName>
    </recommendedName>
    <alternativeName>
        <fullName evidence="6">ILK-1</fullName>
    </alternativeName>
    <alternativeName>
        <fullName evidence="5">ILK-2</fullName>
    </alternativeName>
    <alternativeName>
        <fullName evidence="8">Inactive integrin-linked kinase</fullName>
    </alternativeName>
    <alternativeName>
        <fullName evidence="4">p59ILK</fullName>
    </alternativeName>
</protein>
<dbReference type="PANTHER" id="PTHR44329">
    <property type="entry name" value="SERINE/THREONINE-PROTEIN KINASE TNNI3K-RELATED"/>
    <property type="match status" value="1"/>
</dbReference>
<dbReference type="InParanoid" id="H3AAX1"/>
<reference evidence="11" key="3">
    <citation type="submission" date="2025-09" db="UniProtKB">
        <authorList>
            <consortium name="Ensembl"/>
        </authorList>
    </citation>
    <scope>IDENTIFICATION</scope>
</reference>
<feature type="repeat" description="ANK" evidence="9">
    <location>
        <begin position="3"/>
        <end position="35"/>
    </location>
</feature>
<dbReference type="Gene3D" id="1.10.510.10">
    <property type="entry name" value="Transferase(Phosphotransferase) domain 1"/>
    <property type="match status" value="1"/>
</dbReference>
<reference evidence="12" key="1">
    <citation type="submission" date="2011-08" db="EMBL/GenBank/DDBJ databases">
        <title>The draft genome of Latimeria chalumnae.</title>
        <authorList>
            <person name="Di Palma F."/>
            <person name="Alfoldi J."/>
            <person name="Johnson J."/>
            <person name="Berlin A."/>
            <person name="Gnerre S."/>
            <person name="Jaffe D."/>
            <person name="MacCallum I."/>
            <person name="Young S."/>
            <person name="Walker B.J."/>
            <person name="Lander E."/>
            <person name="Lindblad-Toh K."/>
        </authorList>
    </citation>
    <scope>NUCLEOTIDE SEQUENCE [LARGE SCALE GENOMIC DNA]</scope>
    <source>
        <strain evidence="12">Wild caught</strain>
    </source>
</reference>
<dbReference type="InterPro" id="IPR036770">
    <property type="entry name" value="Ankyrin_rpt-contain_sf"/>
</dbReference>
<dbReference type="GO" id="GO:0001885">
    <property type="term" value="P:endothelial cell development"/>
    <property type="evidence" value="ECO:0007669"/>
    <property type="project" value="Ensembl"/>
</dbReference>
<evidence type="ECO:0000256" key="3">
    <source>
        <dbReference type="ARBA" id="ARBA00005843"/>
    </source>
</evidence>
<dbReference type="PIRSF" id="PIRSF000654">
    <property type="entry name" value="Integrin-linked_kinase"/>
    <property type="match status" value="1"/>
</dbReference>
<dbReference type="EMBL" id="AFYH01221347">
    <property type="status" value="NOT_ANNOTATED_CDS"/>
    <property type="molecule type" value="Genomic_DNA"/>
</dbReference>
<dbReference type="GO" id="GO:0005925">
    <property type="term" value="C:focal adhesion"/>
    <property type="evidence" value="ECO:0007669"/>
    <property type="project" value="TreeGrafter"/>
</dbReference>
<dbReference type="GO" id="GO:0007160">
    <property type="term" value="P:cell-matrix adhesion"/>
    <property type="evidence" value="ECO:0007669"/>
    <property type="project" value="Ensembl"/>
</dbReference>
<keyword evidence="12" id="KW-1185">Reference proteome</keyword>
<dbReference type="GeneTree" id="ENSGT00940000155956"/>
<dbReference type="EMBL" id="AFYH01221349">
    <property type="status" value="NOT_ANNOTATED_CDS"/>
    <property type="molecule type" value="Genomic_DNA"/>
</dbReference>
<dbReference type="GO" id="GO:0034446">
    <property type="term" value="P:substrate adhesion-dependent cell spreading"/>
    <property type="evidence" value="ECO:0007669"/>
    <property type="project" value="TreeGrafter"/>
</dbReference>
<dbReference type="HOGENOM" id="CLU_000288_7_5_1"/>
<dbReference type="GO" id="GO:0055013">
    <property type="term" value="P:cardiac muscle cell development"/>
    <property type="evidence" value="ECO:0007669"/>
    <property type="project" value="Ensembl"/>
</dbReference>
<dbReference type="PANTHER" id="PTHR44329:SF57">
    <property type="entry name" value="INTEGRIN-LINKED PROTEIN KINASE"/>
    <property type="match status" value="1"/>
</dbReference>
<dbReference type="Pfam" id="PF12796">
    <property type="entry name" value="Ank_2"/>
    <property type="match status" value="1"/>
</dbReference>
<dbReference type="Gene3D" id="3.30.200.20">
    <property type="entry name" value="Phosphorylase Kinase, domain 1"/>
    <property type="match status" value="1"/>
</dbReference>
<evidence type="ECO:0000256" key="9">
    <source>
        <dbReference type="PROSITE-ProRule" id="PRU00023"/>
    </source>
</evidence>
<feature type="repeat" description="ANK" evidence="9">
    <location>
        <begin position="36"/>
        <end position="68"/>
    </location>
</feature>
<dbReference type="GO" id="GO:0004674">
    <property type="term" value="F:protein serine/threonine kinase activity"/>
    <property type="evidence" value="ECO:0007669"/>
    <property type="project" value="TreeGrafter"/>
</dbReference>
<evidence type="ECO:0000256" key="8">
    <source>
        <dbReference type="ARBA" id="ARBA00049807"/>
    </source>
</evidence>
<dbReference type="Gene3D" id="1.25.40.20">
    <property type="entry name" value="Ankyrin repeat-containing domain"/>
    <property type="match status" value="1"/>
</dbReference>
<dbReference type="InterPro" id="IPR002110">
    <property type="entry name" value="Ankyrin_rpt"/>
</dbReference>
<dbReference type="Proteomes" id="UP000008672">
    <property type="component" value="Unassembled WGS sequence"/>
</dbReference>
<evidence type="ECO:0000256" key="5">
    <source>
        <dbReference type="ARBA" id="ARBA00030969"/>
    </source>
</evidence>
<organism evidence="11 12">
    <name type="scientific">Latimeria chalumnae</name>
    <name type="common">Coelacanth</name>
    <dbReference type="NCBI Taxonomy" id="7897"/>
    <lineage>
        <taxon>Eukaryota</taxon>
        <taxon>Metazoa</taxon>
        <taxon>Chordata</taxon>
        <taxon>Craniata</taxon>
        <taxon>Vertebrata</taxon>
        <taxon>Euteleostomi</taxon>
        <taxon>Coelacanthiformes</taxon>
        <taxon>Coelacanthidae</taxon>
        <taxon>Latimeria</taxon>
    </lineage>
</organism>
<dbReference type="EMBL" id="AFYH01221344">
    <property type="status" value="NOT_ANNOTATED_CDS"/>
    <property type="molecule type" value="Genomic_DNA"/>
</dbReference>
<proteinExistence type="inferred from homology"/>
<evidence type="ECO:0000256" key="6">
    <source>
        <dbReference type="ARBA" id="ARBA00030970"/>
    </source>
</evidence>
<dbReference type="EMBL" id="AFYH01221350">
    <property type="status" value="NOT_ANNOTATED_CDS"/>
    <property type="molecule type" value="Genomic_DNA"/>
</dbReference>
<dbReference type="GO" id="GO:0030027">
    <property type="term" value="C:lamellipodium"/>
    <property type="evidence" value="ECO:0007669"/>
    <property type="project" value="UniProtKB-SubCell"/>
</dbReference>